<dbReference type="Proteomes" id="UP001153712">
    <property type="component" value="Chromosome 2"/>
</dbReference>
<organism evidence="1 2">
    <name type="scientific">Phyllotreta striolata</name>
    <name type="common">Striped flea beetle</name>
    <name type="synonym">Crioceris striolata</name>
    <dbReference type="NCBI Taxonomy" id="444603"/>
    <lineage>
        <taxon>Eukaryota</taxon>
        <taxon>Metazoa</taxon>
        <taxon>Ecdysozoa</taxon>
        <taxon>Arthropoda</taxon>
        <taxon>Hexapoda</taxon>
        <taxon>Insecta</taxon>
        <taxon>Pterygota</taxon>
        <taxon>Neoptera</taxon>
        <taxon>Endopterygota</taxon>
        <taxon>Coleoptera</taxon>
        <taxon>Polyphaga</taxon>
        <taxon>Cucujiformia</taxon>
        <taxon>Chrysomeloidea</taxon>
        <taxon>Chrysomelidae</taxon>
        <taxon>Galerucinae</taxon>
        <taxon>Alticini</taxon>
        <taxon>Phyllotreta</taxon>
    </lineage>
</organism>
<name>A0A9N9XNF8_PHYSR</name>
<dbReference type="AlphaFoldDB" id="A0A9N9XNF8"/>
<dbReference type="EMBL" id="OU900095">
    <property type="protein sequence ID" value="CAG9859475.1"/>
    <property type="molecule type" value="Genomic_DNA"/>
</dbReference>
<keyword evidence="2" id="KW-1185">Reference proteome</keyword>
<sequence>MESIKSTNRRPAEHFCPRCPGVILPACSMEEHFRQHHRSWILDHPEFHVRMNSTSEIYLYKEQDCLFFIKCDLDVESRDFKLSSFNLGDGNVQLVFETFLLEEPIDCLQILQKDNDGLDIDWIIAKVKIRCGDNFEYFRDLCANVNVKWPAKINENRLPSNLKVCEDFTHLVNTKDNSRIYMNCLNCFAYFYGGPIPGYFLEIDGNRYFLCEFCHEIDAKKRKIIKNNPISKARSSSISYECRFNCGFCADNLANHENDCAYQPDMECPFEDCAVSDAFGEILEHLSHDHAVDICTKPFLDVELDSADQEPDTVVQKVVWVVPYFVVVTFTPGEKYWEVCVEFNDRTNVPKDIKLRASLYDGNRELQRVLGENRKYKLGYGRKIDSDFNHLYLDKIDQLNATFPKVAQAIISLAK</sequence>
<evidence type="ECO:0000313" key="1">
    <source>
        <dbReference type="EMBL" id="CAG9859475.1"/>
    </source>
</evidence>
<accession>A0A9N9XNF8</accession>
<proteinExistence type="predicted"/>
<reference evidence="1" key="1">
    <citation type="submission" date="2022-01" db="EMBL/GenBank/DDBJ databases">
        <authorList>
            <person name="King R."/>
        </authorList>
    </citation>
    <scope>NUCLEOTIDE SEQUENCE</scope>
</reference>
<protein>
    <submittedName>
        <fullName evidence="1">Uncharacterized protein</fullName>
    </submittedName>
</protein>
<dbReference type="SUPFAM" id="SSF49599">
    <property type="entry name" value="TRAF domain-like"/>
    <property type="match status" value="1"/>
</dbReference>
<evidence type="ECO:0000313" key="2">
    <source>
        <dbReference type="Proteomes" id="UP001153712"/>
    </source>
</evidence>
<gene>
    <name evidence="1" type="ORF">PHYEVI_LOCUS5849</name>
</gene>